<keyword evidence="1" id="KW-0812">Transmembrane</keyword>
<protein>
    <recommendedName>
        <fullName evidence="3">DUF2812 domain-containing protein</fullName>
    </recommendedName>
</protein>
<dbReference type="EMBL" id="VSSQ01000983">
    <property type="protein sequence ID" value="MPM03804.1"/>
    <property type="molecule type" value="Genomic_DNA"/>
</dbReference>
<evidence type="ECO:0008006" key="3">
    <source>
        <dbReference type="Google" id="ProtNLM"/>
    </source>
</evidence>
<accession>A0A644WNK2</accession>
<organism evidence="2">
    <name type="scientific">bioreactor metagenome</name>
    <dbReference type="NCBI Taxonomy" id="1076179"/>
    <lineage>
        <taxon>unclassified sequences</taxon>
        <taxon>metagenomes</taxon>
        <taxon>ecological metagenomes</taxon>
    </lineage>
</organism>
<name>A0A644WNK2_9ZZZZ</name>
<dbReference type="AlphaFoldDB" id="A0A644WNK2"/>
<evidence type="ECO:0000256" key="1">
    <source>
        <dbReference type="SAM" id="Phobius"/>
    </source>
</evidence>
<keyword evidence="1" id="KW-0472">Membrane</keyword>
<dbReference type="InterPro" id="IPR021359">
    <property type="entry name" value="DUF2812"/>
</dbReference>
<dbReference type="Pfam" id="PF11193">
    <property type="entry name" value="DUF2812"/>
    <property type="match status" value="1"/>
</dbReference>
<comment type="caution">
    <text evidence="2">The sequence shown here is derived from an EMBL/GenBank/DDBJ whole genome shotgun (WGS) entry which is preliminary data.</text>
</comment>
<keyword evidence="1" id="KW-1133">Transmembrane helix</keyword>
<sequence length="150" mass="16898">MALAGWQLSGIPLFYWEYLKTEPKKQRYTVTYLPKPSFPYPTEAQQAFYDSCKNAGWELAAQHGRMQIFRAARDNPVPIEADEAAKLRAVHRVMKRDYLPATALALPLIFFQLYLLLSGIAKDLSVSCQTAPHILSLQSGSCWPYSALSA</sequence>
<gene>
    <name evidence="2" type="ORF">SDC9_50071</name>
</gene>
<reference evidence="2" key="1">
    <citation type="submission" date="2019-08" db="EMBL/GenBank/DDBJ databases">
        <authorList>
            <person name="Kucharzyk K."/>
            <person name="Murdoch R.W."/>
            <person name="Higgins S."/>
            <person name="Loffler F."/>
        </authorList>
    </citation>
    <scope>NUCLEOTIDE SEQUENCE</scope>
</reference>
<proteinExistence type="predicted"/>
<feature type="transmembrane region" description="Helical" evidence="1">
    <location>
        <begin position="98"/>
        <end position="117"/>
    </location>
</feature>
<evidence type="ECO:0000313" key="2">
    <source>
        <dbReference type="EMBL" id="MPM03804.1"/>
    </source>
</evidence>